<organism evidence="1">
    <name type="scientific">Micrurus lemniscatus lemniscatus</name>
    <dbReference type="NCBI Taxonomy" id="129467"/>
    <lineage>
        <taxon>Eukaryota</taxon>
        <taxon>Metazoa</taxon>
        <taxon>Chordata</taxon>
        <taxon>Craniata</taxon>
        <taxon>Vertebrata</taxon>
        <taxon>Euteleostomi</taxon>
        <taxon>Lepidosauria</taxon>
        <taxon>Squamata</taxon>
        <taxon>Bifurcata</taxon>
        <taxon>Unidentata</taxon>
        <taxon>Episquamata</taxon>
        <taxon>Toxicofera</taxon>
        <taxon>Serpentes</taxon>
        <taxon>Colubroidea</taxon>
        <taxon>Elapidae</taxon>
        <taxon>Elapinae</taxon>
        <taxon>Micrurus</taxon>
    </lineage>
</organism>
<accession>A0A2D4JRE9</accession>
<reference evidence="1" key="2">
    <citation type="submission" date="2017-11" db="EMBL/GenBank/DDBJ databases">
        <title>Coralsnake Venomics: Analyses of Venom Gland Transcriptomes and Proteomes of Six Brazilian Taxa.</title>
        <authorList>
            <person name="Aird S.D."/>
            <person name="Jorge da Silva N."/>
            <person name="Qiu L."/>
            <person name="Villar-Briones A."/>
            <person name="Aparecida-Saddi V."/>
            <person name="Campos-Telles M.P."/>
            <person name="Grau M."/>
            <person name="Mikheyev A.S."/>
        </authorList>
    </citation>
    <scope>NUCLEOTIDE SEQUENCE</scope>
    <source>
        <tissue evidence="1">Venom_gland</tissue>
    </source>
</reference>
<evidence type="ECO:0000313" key="1">
    <source>
        <dbReference type="EMBL" id="LAA99037.1"/>
    </source>
</evidence>
<dbReference type="EMBL" id="IACK01232468">
    <property type="protein sequence ID" value="LAA99037.1"/>
    <property type="molecule type" value="Transcribed_RNA"/>
</dbReference>
<proteinExistence type="predicted"/>
<sequence length="100" mass="11021">MYDCTDSCETGISGFFLINAPLLKNAGSKTAILSCMNRLNGLNPYLDLSECSPWSPTSVPAQVPFVRKSFIDCEIVFTFQNSFFSFSAVAGIIQRECIAY</sequence>
<name>A0A2D4JRE9_MICLE</name>
<protein>
    <submittedName>
        <fullName evidence="1">Uncharacterized protein</fullName>
    </submittedName>
</protein>
<reference evidence="1" key="1">
    <citation type="submission" date="2017-07" db="EMBL/GenBank/DDBJ databases">
        <authorList>
            <person name="Mikheyev A."/>
            <person name="Grau M."/>
        </authorList>
    </citation>
    <scope>NUCLEOTIDE SEQUENCE</scope>
    <source>
        <tissue evidence="1">Venom_gland</tissue>
    </source>
</reference>
<dbReference type="AlphaFoldDB" id="A0A2D4JRE9"/>